<evidence type="ECO:0000313" key="2">
    <source>
        <dbReference type="Proteomes" id="UP000248714"/>
    </source>
</evidence>
<organism evidence="1 2">
    <name type="scientific">Lentzea atacamensis</name>
    <dbReference type="NCBI Taxonomy" id="531938"/>
    <lineage>
        <taxon>Bacteria</taxon>
        <taxon>Bacillati</taxon>
        <taxon>Actinomycetota</taxon>
        <taxon>Actinomycetes</taxon>
        <taxon>Pseudonocardiales</taxon>
        <taxon>Pseudonocardiaceae</taxon>
        <taxon>Lentzea</taxon>
    </lineage>
</organism>
<dbReference type="Proteomes" id="UP000248714">
    <property type="component" value="Unassembled WGS sequence"/>
</dbReference>
<protein>
    <submittedName>
        <fullName evidence="1">Uncharacterized protein</fullName>
    </submittedName>
</protein>
<name>A0ABX9DZK0_9PSEU</name>
<dbReference type="EMBL" id="QLTT01000014">
    <property type="protein sequence ID" value="RAS59541.1"/>
    <property type="molecule type" value="Genomic_DNA"/>
</dbReference>
<reference evidence="1 2" key="1">
    <citation type="submission" date="2018-06" db="EMBL/GenBank/DDBJ databases">
        <title>Genomic Encyclopedia of Type Strains, Phase IV (KMG-IV): sequencing the most valuable type-strain genomes for metagenomic binning, comparative biology and taxonomic classification.</title>
        <authorList>
            <person name="Goeker M."/>
        </authorList>
    </citation>
    <scope>NUCLEOTIDE SEQUENCE [LARGE SCALE GENOMIC DNA]</scope>
    <source>
        <strain evidence="1 2">DSM 45479</strain>
    </source>
</reference>
<keyword evidence="2" id="KW-1185">Reference proteome</keyword>
<proteinExistence type="predicted"/>
<accession>A0ABX9DZK0</accession>
<sequence>MTALRAWPLQRDRMPVERGDLIAAAWYLGERNVSALAAAADVTRQTVYEDLRARDINPRQDRHGSAATPRYAPLTHGQLAGLAAHMSVVLAPAMLSATPEPLALAAWKAHQIITSIAHLLDPDLPGTNGRTSAEERAGWLDAIADYGADAGRAAHQQWADEASREDLAAFTNEALLVAYGADAIIGTATLNVGLPADGGPSIQVTLSTATDNNATTPEGWSTWSSNAPLPLAPVDGFRHLRIRFLLGQLAQLLTEALHPELLGLDEQ</sequence>
<evidence type="ECO:0000313" key="1">
    <source>
        <dbReference type="EMBL" id="RAS59541.1"/>
    </source>
</evidence>
<gene>
    <name evidence="1" type="ORF">C8D87_114153</name>
</gene>
<comment type="caution">
    <text evidence="1">The sequence shown here is derived from an EMBL/GenBank/DDBJ whole genome shotgun (WGS) entry which is preliminary data.</text>
</comment>